<dbReference type="PANTHER" id="PTHR31722:SF54">
    <property type="entry name" value="OS04G0618950 PROTEIN"/>
    <property type="match status" value="1"/>
</dbReference>
<dbReference type="PANTHER" id="PTHR31722">
    <property type="entry name" value="OS06G0675200 PROTEIN"/>
    <property type="match status" value="1"/>
</dbReference>
<organism evidence="2 3">
    <name type="scientific">Oryza rufipogon</name>
    <name type="common">Brownbeard rice</name>
    <name type="synonym">Asian wild rice</name>
    <dbReference type="NCBI Taxonomy" id="4529"/>
    <lineage>
        <taxon>Eukaryota</taxon>
        <taxon>Viridiplantae</taxon>
        <taxon>Streptophyta</taxon>
        <taxon>Embryophyta</taxon>
        <taxon>Tracheophyta</taxon>
        <taxon>Spermatophyta</taxon>
        <taxon>Magnoliopsida</taxon>
        <taxon>Liliopsida</taxon>
        <taxon>Poales</taxon>
        <taxon>Poaceae</taxon>
        <taxon>BOP clade</taxon>
        <taxon>Oryzoideae</taxon>
        <taxon>Oryzeae</taxon>
        <taxon>Oryzinae</taxon>
        <taxon>Oryza</taxon>
    </lineage>
</organism>
<feature type="region of interest" description="Disordered" evidence="1">
    <location>
        <begin position="55"/>
        <end position="275"/>
    </location>
</feature>
<feature type="compositionally biased region" description="Basic and acidic residues" evidence="1">
    <location>
        <begin position="304"/>
        <end position="315"/>
    </location>
</feature>
<protein>
    <submittedName>
        <fullName evidence="2">Uncharacterized protein</fullName>
    </submittedName>
</protein>
<feature type="compositionally biased region" description="Pro residues" evidence="1">
    <location>
        <begin position="9"/>
        <end position="24"/>
    </location>
</feature>
<feature type="compositionally biased region" description="Basic and acidic residues" evidence="1">
    <location>
        <begin position="112"/>
        <end position="133"/>
    </location>
</feature>
<dbReference type="Proteomes" id="UP000008022">
    <property type="component" value="Unassembled WGS sequence"/>
</dbReference>
<dbReference type="eggNOG" id="ENOG502R7TQ">
    <property type="taxonomic scope" value="Eukaryota"/>
</dbReference>
<dbReference type="Gramene" id="ORUFI04G27150.1">
    <property type="protein sequence ID" value="ORUFI04G27150.1"/>
    <property type="gene ID" value="ORUFI04G27150"/>
</dbReference>
<feature type="compositionally biased region" description="Pro residues" evidence="1">
    <location>
        <begin position="60"/>
        <end position="89"/>
    </location>
</feature>
<feature type="compositionally biased region" description="Low complexity" evidence="1">
    <location>
        <begin position="139"/>
        <end position="150"/>
    </location>
</feature>
<dbReference type="EnsemblPlants" id="ORUFI04G27150.1">
    <property type="protein sequence ID" value="ORUFI04G27150.1"/>
    <property type="gene ID" value="ORUFI04G27150"/>
</dbReference>
<proteinExistence type="predicted"/>
<evidence type="ECO:0000313" key="2">
    <source>
        <dbReference type="EnsemblPlants" id="ORUFI04G27150.1"/>
    </source>
</evidence>
<feature type="compositionally biased region" description="Low complexity" evidence="1">
    <location>
        <begin position="199"/>
        <end position="222"/>
    </location>
</feature>
<keyword evidence="3" id="KW-1185">Reference proteome</keyword>
<feature type="region of interest" description="Disordered" evidence="1">
    <location>
        <begin position="300"/>
        <end position="340"/>
    </location>
</feature>
<accession>A0A0E0PE55</accession>
<evidence type="ECO:0000313" key="3">
    <source>
        <dbReference type="Proteomes" id="UP000008022"/>
    </source>
</evidence>
<reference evidence="2" key="2">
    <citation type="submission" date="2015-06" db="UniProtKB">
        <authorList>
            <consortium name="EnsemblPlants"/>
        </authorList>
    </citation>
    <scope>IDENTIFICATION</scope>
</reference>
<name>A0A0E0PE55_ORYRU</name>
<dbReference type="OMA" id="DPFTFHC"/>
<dbReference type="AlphaFoldDB" id="A0A0E0PE55"/>
<evidence type="ECO:0000256" key="1">
    <source>
        <dbReference type="SAM" id="MobiDB-lite"/>
    </source>
</evidence>
<sequence length="340" mass="35946">MAAAAVKSPEPPFAFRPARPPLPPLLDDEEDGEFEFSVPAAAAVLSAADELFSGGRLVPMLPPPPRRPPSSSSPPCSPPPCLEVPPSEPASPRAPRCGGHRWRDLLTLVSKRTSDGEAKDRVVGGSPRRREAHAQPLLSRASSSSSSASSCDSGIRNARRPPRTRSAPVASLLHLMSKKPAAVDAPPKRRDHHHQPFLARASSSSSSSASSSSDSGRNSRTPWHPPGPARPRPAVAAESPRVSASGRVVFRGLERCSSSPATAGIGPRRPRPRGMERSFSANVRVDPVINVFGFGHLFLPSSPAKEKKADKDRDIAGGGGGGGRRNRPAKLAMVLRDPQD</sequence>
<dbReference type="HOGENOM" id="CLU_066744_0_0_1"/>
<feature type="region of interest" description="Disordered" evidence="1">
    <location>
        <begin position="1"/>
        <end position="34"/>
    </location>
</feature>
<feature type="compositionally biased region" description="Low complexity" evidence="1">
    <location>
        <begin position="232"/>
        <end position="241"/>
    </location>
</feature>
<dbReference type="STRING" id="4529.A0A0E0PE55"/>
<reference evidence="3" key="1">
    <citation type="submission" date="2013-06" db="EMBL/GenBank/DDBJ databases">
        <authorList>
            <person name="Zhao Q."/>
        </authorList>
    </citation>
    <scope>NUCLEOTIDE SEQUENCE</scope>
    <source>
        <strain evidence="3">cv. W1943</strain>
    </source>
</reference>